<dbReference type="Proteomes" id="UP001627154">
    <property type="component" value="Unassembled WGS sequence"/>
</dbReference>
<dbReference type="AlphaFoldDB" id="A0ABD2WN13"/>
<accession>A0ABD2WN13</accession>
<gene>
    <name evidence="2" type="ORF">TKK_011689</name>
</gene>
<comment type="caution">
    <text evidence="2">The sequence shown here is derived from an EMBL/GenBank/DDBJ whole genome shotgun (WGS) entry which is preliminary data.</text>
</comment>
<evidence type="ECO:0000256" key="1">
    <source>
        <dbReference type="SAM" id="MobiDB-lite"/>
    </source>
</evidence>
<proteinExistence type="predicted"/>
<dbReference type="EMBL" id="JBJJXI010000094">
    <property type="protein sequence ID" value="KAL3394019.1"/>
    <property type="molecule type" value="Genomic_DNA"/>
</dbReference>
<keyword evidence="3" id="KW-1185">Reference proteome</keyword>
<protein>
    <submittedName>
        <fullName evidence="2">Uncharacterized protein</fullName>
    </submittedName>
</protein>
<name>A0ABD2WN13_9HYME</name>
<reference evidence="2 3" key="1">
    <citation type="journal article" date="2024" name="bioRxiv">
        <title>A reference genome for Trichogramma kaykai: A tiny desert-dwelling parasitoid wasp with competing sex-ratio distorters.</title>
        <authorList>
            <person name="Culotta J."/>
            <person name="Lindsey A.R."/>
        </authorList>
    </citation>
    <scope>NUCLEOTIDE SEQUENCE [LARGE SCALE GENOMIC DNA]</scope>
    <source>
        <strain evidence="2 3">KSX58</strain>
    </source>
</reference>
<evidence type="ECO:0000313" key="2">
    <source>
        <dbReference type="EMBL" id="KAL3394019.1"/>
    </source>
</evidence>
<sequence length="102" mass="11255">MGRGASLEIAATHRTAAADGGKRARKRERSSEEALISRRKNIARPARVIVVVATAEAAYNLAVLPYMNINDTFEDFRVISVYNFREKIVPPECTKDSSTTSV</sequence>
<evidence type="ECO:0000313" key="3">
    <source>
        <dbReference type="Proteomes" id="UP001627154"/>
    </source>
</evidence>
<feature type="region of interest" description="Disordered" evidence="1">
    <location>
        <begin position="12"/>
        <end position="35"/>
    </location>
</feature>
<organism evidence="2 3">
    <name type="scientific">Trichogramma kaykai</name>
    <dbReference type="NCBI Taxonomy" id="54128"/>
    <lineage>
        <taxon>Eukaryota</taxon>
        <taxon>Metazoa</taxon>
        <taxon>Ecdysozoa</taxon>
        <taxon>Arthropoda</taxon>
        <taxon>Hexapoda</taxon>
        <taxon>Insecta</taxon>
        <taxon>Pterygota</taxon>
        <taxon>Neoptera</taxon>
        <taxon>Endopterygota</taxon>
        <taxon>Hymenoptera</taxon>
        <taxon>Apocrita</taxon>
        <taxon>Proctotrupomorpha</taxon>
        <taxon>Chalcidoidea</taxon>
        <taxon>Trichogrammatidae</taxon>
        <taxon>Trichogramma</taxon>
    </lineage>
</organism>